<name>A0A023EI56_AEDAL</name>
<feature type="compositionally biased region" description="Basic and acidic residues" evidence="1">
    <location>
        <begin position="139"/>
        <end position="154"/>
    </location>
</feature>
<reference evidence="2" key="1">
    <citation type="journal article" date="2014" name="PLoS Negl. Trop. Dis.">
        <title>Identification and characterization of seminal fluid proteins in the Asian tiger mosquito, Aedes albopictus.</title>
        <authorList>
            <person name="Boes K.E."/>
            <person name="Ribeiro J.M."/>
            <person name="Wong A."/>
            <person name="Harrington L.C."/>
            <person name="Wolfner M.F."/>
            <person name="Sirot L.K."/>
        </authorList>
    </citation>
    <scope>NUCLEOTIDE SEQUENCE</scope>
    <source>
        <tissue evidence="2">Reproductive organs</tissue>
    </source>
</reference>
<feature type="region of interest" description="Disordered" evidence="1">
    <location>
        <begin position="135"/>
        <end position="174"/>
    </location>
</feature>
<evidence type="ECO:0000256" key="1">
    <source>
        <dbReference type="SAM" id="MobiDB-lite"/>
    </source>
</evidence>
<dbReference type="VEuPathDB" id="VectorBase:AALC636_008456"/>
<dbReference type="EMBL" id="GAPW01005017">
    <property type="protein sequence ID" value="JAC08581.1"/>
    <property type="molecule type" value="mRNA"/>
</dbReference>
<sequence>MSSISKQKEQKLLSMIKKNSNVQFLSELQKITPDMTGKDLTEEQKMAFIAMMRIACDPKDKTWSIRKKKLDRKWAARTEAAAKERMGMRKQTIEERVVEKSVEGESKDRVEMKNETTTAREMVKKRESLKMKIRRMRAERRFPMQRERREDSSRRYGFIPRSQKKADIAEYREA</sequence>
<feature type="compositionally biased region" description="Basic and acidic residues" evidence="1">
    <location>
        <begin position="96"/>
        <end position="114"/>
    </location>
</feature>
<accession>A0A023EI56</accession>
<feature type="region of interest" description="Disordered" evidence="1">
    <location>
        <begin position="96"/>
        <end position="117"/>
    </location>
</feature>
<dbReference type="AlphaFoldDB" id="A0A023EI56"/>
<dbReference type="VEuPathDB" id="VectorBase:AALFPA_049401"/>
<feature type="compositionally biased region" description="Basic and acidic residues" evidence="1">
    <location>
        <begin position="164"/>
        <end position="174"/>
    </location>
</feature>
<proteinExistence type="evidence at transcript level"/>
<evidence type="ECO:0000313" key="2">
    <source>
        <dbReference type="EMBL" id="JAC08581.1"/>
    </source>
</evidence>
<protein>
    <submittedName>
        <fullName evidence="2">Uncharacterized protein</fullName>
    </submittedName>
</protein>
<dbReference type="VEuPathDB" id="VectorBase:AALF002243"/>
<organism evidence="2">
    <name type="scientific">Aedes albopictus</name>
    <name type="common">Asian tiger mosquito</name>
    <name type="synonym">Stegomyia albopicta</name>
    <dbReference type="NCBI Taxonomy" id="7160"/>
    <lineage>
        <taxon>Eukaryota</taxon>
        <taxon>Metazoa</taxon>
        <taxon>Ecdysozoa</taxon>
        <taxon>Arthropoda</taxon>
        <taxon>Hexapoda</taxon>
        <taxon>Insecta</taxon>
        <taxon>Pterygota</taxon>
        <taxon>Neoptera</taxon>
        <taxon>Endopterygota</taxon>
        <taxon>Diptera</taxon>
        <taxon>Nematocera</taxon>
        <taxon>Culicoidea</taxon>
        <taxon>Culicidae</taxon>
        <taxon>Culicinae</taxon>
        <taxon>Aedini</taxon>
        <taxon>Aedes</taxon>
        <taxon>Stegomyia</taxon>
    </lineage>
</organism>